<dbReference type="AlphaFoldDB" id="A0A844EG35"/>
<dbReference type="InterPro" id="IPR042116">
    <property type="entry name" value="TypA/BipA_C"/>
</dbReference>
<feature type="domain" description="TypA/BipA C-terminal" evidence="1">
    <location>
        <begin position="2"/>
        <end position="90"/>
    </location>
</feature>
<dbReference type="EMBL" id="WKKY01000352">
    <property type="protein sequence ID" value="MSE21295.1"/>
    <property type="molecule type" value="Genomic_DNA"/>
</dbReference>
<name>A0A844EG35_9LACO</name>
<reference evidence="2 3" key="1">
    <citation type="submission" date="2019-11" db="EMBL/GenBank/DDBJ databases">
        <title>Draft Genome Sequence of Plant Growth-Promoting Rhizosphere-Associated Bacteria.</title>
        <authorList>
            <person name="Vasilyev I.Y."/>
            <person name="Radchenko V."/>
            <person name="Ilnitskaya E.V."/>
        </authorList>
    </citation>
    <scope>NUCLEOTIDE SEQUENCE [LARGE SCALE GENOMIC DNA]</scope>
    <source>
        <strain evidence="2 3">VRA_07sq_f</strain>
    </source>
</reference>
<evidence type="ECO:0000259" key="1">
    <source>
        <dbReference type="Pfam" id="PF21018"/>
    </source>
</evidence>
<protein>
    <submittedName>
        <fullName evidence="2">Translational GTPase TypA</fullName>
    </submittedName>
</protein>
<gene>
    <name evidence="2" type="ORF">GKC44_08565</name>
</gene>
<evidence type="ECO:0000313" key="3">
    <source>
        <dbReference type="Proteomes" id="UP000491237"/>
    </source>
</evidence>
<feature type="non-terminal residue" evidence="2">
    <location>
        <position position="1"/>
    </location>
</feature>
<dbReference type="Proteomes" id="UP000491237">
    <property type="component" value="Unassembled WGS sequence"/>
</dbReference>
<sequence length="104" mass="11799">IESRGTLLIDPGTEVYEGMIVGENNRENDITVNITKGKNLTNVRAAGSDDMARIKTPTHLSLEESLEFLNEDELCEVTPHNVRLRKKILNSNTREKEAKKKRHN</sequence>
<accession>A0A844EG35</accession>
<dbReference type="Pfam" id="PF21018">
    <property type="entry name" value="BipA_C"/>
    <property type="match status" value="1"/>
</dbReference>
<evidence type="ECO:0000313" key="2">
    <source>
        <dbReference type="EMBL" id="MSE21295.1"/>
    </source>
</evidence>
<dbReference type="Gene3D" id="2.40.50.250">
    <property type="entry name" value="bipa protein"/>
    <property type="match status" value="1"/>
</dbReference>
<organism evidence="2 3">
    <name type="scientific">Lentilactobacillus parabuchneri</name>
    <dbReference type="NCBI Taxonomy" id="152331"/>
    <lineage>
        <taxon>Bacteria</taxon>
        <taxon>Bacillati</taxon>
        <taxon>Bacillota</taxon>
        <taxon>Bacilli</taxon>
        <taxon>Lactobacillales</taxon>
        <taxon>Lactobacillaceae</taxon>
        <taxon>Lentilactobacillus</taxon>
    </lineage>
</organism>
<comment type="caution">
    <text evidence="2">The sequence shown here is derived from an EMBL/GenBank/DDBJ whole genome shotgun (WGS) entry which is preliminary data.</text>
</comment>
<dbReference type="InterPro" id="IPR048876">
    <property type="entry name" value="BipA_C"/>
</dbReference>
<proteinExistence type="predicted"/>